<gene>
    <name evidence="1" type="ORF">P5673_015580</name>
</gene>
<protein>
    <submittedName>
        <fullName evidence="1">Uncharacterized protein</fullName>
    </submittedName>
</protein>
<proteinExistence type="predicted"/>
<keyword evidence="2" id="KW-1185">Reference proteome</keyword>
<dbReference type="Proteomes" id="UP001249851">
    <property type="component" value="Unassembled WGS sequence"/>
</dbReference>
<dbReference type="EMBL" id="JARQWQ010000032">
    <property type="protein sequence ID" value="KAK2561595.1"/>
    <property type="molecule type" value="Genomic_DNA"/>
</dbReference>
<reference evidence="1" key="2">
    <citation type="journal article" date="2023" name="Science">
        <title>Genomic signatures of disease resistance in endangered staghorn corals.</title>
        <authorList>
            <person name="Vollmer S.V."/>
            <person name="Selwyn J.D."/>
            <person name="Despard B.A."/>
            <person name="Roesel C.L."/>
        </authorList>
    </citation>
    <scope>NUCLEOTIDE SEQUENCE</scope>
    <source>
        <strain evidence="1">K2</strain>
    </source>
</reference>
<organism evidence="1 2">
    <name type="scientific">Acropora cervicornis</name>
    <name type="common">Staghorn coral</name>
    <dbReference type="NCBI Taxonomy" id="6130"/>
    <lineage>
        <taxon>Eukaryota</taxon>
        <taxon>Metazoa</taxon>
        <taxon>Cnidaria</taxon>
        <taxon>Anthozoa</taxon>
        <taxon>Hexacorallia</taxon>
        <taxon>Scleractinia</taxon>
        <taxon>Astrocoeniina</taxon>
        <taxon>Acroporidae</taxon>
        <taxon>Acropora</taxon>
    </lineage>
</organism>
<reference evidence="1" key="1">
    <citation type="journal article" date="2023" name="G3 (Bethesda)">
        <title>Whole genome assembly and annotation of the endangered Caribbean coral Acropora cervicornis.</title>
        <authorList>
            <person name="Selwyn J.D."/>
            <person name="Vollmer S.V."/>
        </authorList>
    </citation>
    <scope>NUCLEOTIDE SEQUENCE</scope>
    <source>
        <strain evidence="1">K2</strain>
    </source>
</reference>
<name>A0AAD9QIM4_ACRCE</name>
<sequence length="107" mass="11905">MPYATCMEYPAVSTEDISVEVEWRKPSPSSHQTAKEVIKSHKKSLSAGYFKRPGFLSTKEHIELEPIPSRSDSSSDIPRLVVSESVLPSDKIDGVELLSTSFSEHKL</sequence>
<dbReference type="AlphaFoldDB" id="A0AAD9QIM4"/>
<evidence type="ECO:0000313" key="1">
    <source>
        <dbReference type="EMBL" id="KAK2561595.1"/>
    </source>
</evidence>
<accession>A0AAD9QIM4</accession>
<evidence type="ECO:0000313" key="2">
    <source>
        <dbReference type="Proteomes" id="UP001249851"/>
    </source>
</evidence>
<comment type="caution">
    <text evidence="1">The sequence shown here is derived from an EMBL/GenBank/DDBJ whole genome shotgun (WGS) entry which is preliminary data.</text>
</comment>